<proteinExistence type="predicted"/>
<sequence length="176" mass="18409">MKFFTSTFALLTGTSALVIERDLPTAISVIGDVSKAFSSLAKATEDYNGDFAPIEQAANIVLAKLDSGTANLNGMSALTLGECPSLVVPSGELAKQSDDLSKLMQSRVQDVQAAKKCASVRAFIDKGMAGAATLVTALANKVPSTLQSTVESQGDKATLPFRDARAAYAEDKCKDI</sequence>
<reference evidence="1" key="1">
    <citation type="submission" date="2022-08" db="EMBL/GenBank/DDBJ databases">
        <title>Genome Sequence of Lecanicillium fungicola.</title>
        <authorList>
            <person name="Buettner E."/>
        </authorList>
    </citation>
    <scope>NUCLEOTIDE SEQUENCE</scope>
    <source>
        <strain evidence="1">Babe33</strain>
    </source>
</reference>
<dbReference type="Proteomes" id="UP001143910">
    <property type="component" value="Unassembled WGS sequence"/>
</dbReference>
<keyword evidence="2" id="KW-1185">Reference proteome</keyword>
<accession>A0ACC1MGC2</accession>
<comment type="caution">
    <text evidence="1">The sequence shown here is derived from an EMBL/GenBank/DDBJ whole genome shotgun (WGS) entry which is preliminary data.</text>
</comment>
<gene>
    <name evidence="1" type="ORF">NQ176_g10640</name>
</gene>
<evidence type="ECO:0000313" key="2">
    <source>
        <dbReference type="Proteomes" id="UP001143910"/>
    </source>
</evidence>
<organism evidence="1 2">
    <name type="scientific">Zarea fungicola</name>
    <dbReference type="NCBI Taxonomy" id="93591"/>
    <lineage>
        <taxon>Eukaryota</taxon>
        <taxon>Fungi</taxon>
        <taxon>Dikarya</taxon>
        <taxon>Ascomycota</taxon>
        <taxon>Pezizomycotina</taxon>
        <taxon>Sordariomycetes</taxon>
        <taxon>Hypocreomycetidae</taxon>
        <taxon>Hypocreales</taxon>
        <taxon>Cordycipitaceae</taxon>
        <taxon>Zarea</taxon>
    </lineage>
</organism>
<evidence type="ECO:0000313" key="1">
    <source>
        <dbReference type="EMBL" id="KAJ2965391.1"/>
    </source>
</evidence>
<name>A0ACC1MGC2_9HYPO</name>
<protein>
    <submittedName>
        <fullName evidence="1">Uncharacterized protein</fullName>
    </submittedName>
</protein>
<dbReference type="EMBL" id="JANJQO010003005">
    <property type="protein sequence ID" value="KAJ2965391.1"/>
    <property type="molecule type" value="Genomic_DNA"/>
</dbReference>